<dbReference type="PANTHER" id="PTHR43706:SF45">
    <property type="entry name" value="NADH DEHYDROGENASE-LIKE PROTEIN RV1812C"/>
    <property type="match status" value="1"/>
</dbReference>
<name>Q2GMH2_CHAGB</name>
<keyword evidence="5" id="KW-0520">NAD</keyword>
<evidence type="ECO:0000259" key="6">
    <source>
        <dbReference type="Pfam" id="PF07992"/>
    </source>
</evidence>
<dbReference type="PANTHER" id="PTHR43706">
    <property type="entry name" value="NADH DEHYDROGENASE"/>
    <property type="match status" value="1"/>
</dbReference>
<evidence type="ECO:0000256" key="2">
    <source>
        <dbReference type="ARBA" id="ARBA00022630"/>
    </source>
</evidence>
<dbReference type="GeneID" id="4397092"/>
<dbReference type="Gene3D" id="3.50.50.100">
    <property type="match status" value="1"/>
</dbReference>
<comment type="similarity">
    <text evidence="1">Belongs to the NADH dehydrogenase family.</text>
</comment>
<keyword evidence="3" id="KW-0274">FAD</keyword>
<gene>
    <name evidence="7" type="ORF">CHGG_10832</name>
</gene>
<dbReference type="Pfam" id="PF07992">
    <property type="entry name" value="Pyr_redox_2"/>
    <property type="match status" value="1"/>
</dbReference>
<accession>Q2GMH2</accession>
<feature type="domain" description="FAD/NAD(P)-binding" evidence="6">
    <location>
        <begin position="7"/>
        <end position="317"/>
    </location>
</feature>
<keyword evidence="8" id="KW-1185">Reference proteome</keyword>
<dbReference type="PRINTS" id="PR00368">
    <property type="entry name" value="FADPNR"/>
</dbReference>
<dbReference type="InParanoid" id="Q2GMH2"/>
<dbReference type="STRING" id="306901.Q2GMH2"/>
<dbReference type="SUPFAM" id="SSF51905">
    <property type="entry name" value="FAD/NAD(P)-binding domain"/>
    <property type="match status" value="1"/>
</dbReference>
<dbReference type="EMBL" id="CH408036">
    <property type="protein sequence ID" value="EAQ83014.1"/>
    <property type="molecule type" value="Genomic_DNA"/>
</dbReference>
<evidence type="ECO:0000256" key="4">
    <source>
        <dbReference type="ARBA" id="ARBA00023002"/>
    </source>
</evidence>
<evidence type="ECO:0000313" key="7">
    <source>
        <dbReference type="EMBL" id="EAQ83014.1"/>
    </source>
</evidence>
<evidence type="ECO:0000313" key="8">
    <source>
        <dbReference type="Proteomes" id="UP000001056"/>
    </source>
</evidence>
<sequence length="418" mass="44131">MAGEQKRIVIIGAGFAGMWSALSARRAIVYNATERASNIDVVVIAPSDDLVVRPRLYEDGPENMKSSLTELFAATGVRFIKGTVDEINTESHEVSVLDPQGTRSSVTYDRLVVAAGSRLVRPKIDGLDEHAFSIDSIDEAVKLDNHLKSVANLPPSPARDTAVVCGGGFTGIEIAAELPARLRAILGPDTNVRVVVVDRNEHIGPELGPGPRPAITEAFKSLGVEMKLGSAVTAVDAEGVTLASGERIETFTAVWTGGVAANALTQQIAGEKDTFGRLHTDRTLRVPSEPHVYATGDTAHAATDDDGNCAMMSCQHANILGRSSGYNAAADLLGVPQVPYEQADYGTCLDLGPWGAVVTKGWEREVQLTGAEAKKVKKWVNGVLIYPPKADAEEALAAADPVYKIPDLADGPATGAGF</sequence>
<dbReference type="AlphaFoldDB" id="Q2GMH2"/>
<proteinExistence type="inferred from homology"/>
<evidence type="ECO:0000256" key="3">
    <source>
        <dbReference type="ARBA" id="ARBA00022827"/>
    </source>
</evidence>
<evidence type="ECO:0000256" key="5">
    <source>
        <dbReference type="ARBA" id="ARBA00023027"/>
    </source>
</evidence>
<keyword evidence="2" id="KW-0285">Flavoprotein</keyword>
<dbReference type="InterPro" id="IPR036188">
    <property type="entry name" value="FAD/NAD-bd_sf"/>
</dbReference>
<dbReference type="VEuPathDB" id="FungiDB:CHGG_10832"/>
<dbReference type="Proteomes" id="UP000001056">
    <property type="component" value="Unassembled WGS sequence"/>
</dbReference>
<organism evidence="7 8">
    <name type="scientific">Chaetomium globosum (strain ATCC 6205 / CBS 148.51 / DSM 1962 / NBRC 6347 / NRRL 1970)</name>
    <name type="common">Soil fungus</name>
    <dbReference type="NCBI Taxonomy" id="306901"/>
    <lineage>
        <taxon>Eukaryota</taxon>
        <taxon>Fungi</taxon>
        <taxon>Dikarya</taxon>
        <taxon>Ascomycota</taxon>
        <taxon>Pezizomycotina</taxon>
        <taxon>Sordariomycetes</taxon>
        <taxon>Sordariomycetidae</taxon>
        <taxon>Sordariales</taxon>
        <taxon>Chaetomiaceae</taxon>
        <taxon>Chaetomium</taxon>
    </lineage>
</organism>
<protein>
    <recommendedName>
        <fullName evidence="6">FAD/NAD(P)-binding domain-containing protein</fullName>
    </recommendedName>
</protein>
<dbReference type="PRINTS" id="PR00411">
    <property type="entry name" value="PNDRDTASEI"/>
</dbReference>
<dbReference type="GO" id="GO:0003954">
    <property type="term" value="F:NADH dehydrogenase activity"/>
    <property type="evidence" value="ECO:0007669"/>
    <property type="project" value="InterPro"/>
</dbReference>
<dbReference type="eggNOG" id="KOG2495">
    <property type="taxonomic scope" value="Eukaryota"/>
</dbReference>
<keyword evidence="4" id="KW-0560">Oxidoreductase</keyword>
<dbReference type="OrthoDB" id="5376590at2759"/>
<dbReference type="RefSeq" id="XP_001226099.1">
    <property type="nucleotide sequence ID" value="XM_001226098.1"/>
</dbReference>
<reference evidence="8" key="1">
    <citation type="journal article" date="2015" name="Genome Announc.">
        <title>Draft genome sequence of the cellulolytic fungus Chaetomium globosum.</title>
        <authorList>
            <person name="Cuomo C.A."/>
            <person name="Untereiner W.A."/>
            <person name="Ma L.-J."/>
            <person name="Grabherr M."/>
            <person name="Birren B.W."/>
        </authorList>
    </citation>
    <scope>NUCLEOTIDE SEQUENCE [LARGE SCALE GENOMIC DNA]</scope>
    <source>
        <strain evidence="8">ATCC 6205 / CBS 148.51 / DSM 1962 / NBRC 6347 / NRRL 1970</strain>
    </source>
</reference>
<dbReference type="InterPro" id="IPR045024">
    <property type="entry name" value="NDH-2"/>
</dbReference>
<dbReference type="OMA" id="VDPRSYM"/>
<evidence type="ECO:0000256" key="1">
    <source>
        <dbReference type="ARBA" id="ARBA00005272"/>
    </source>
</evidence>
<dbReference type="HOGENOM" id="CLU_021377_8_0_1"/>
<dbReference type="InterPro" id="IPR023753">
    <property type="entry name" value="FAD/NAD-binding_dom"/>
</dbReference>